<comment type="caution">
    <text evidence="2">The sequence shown here is derived from an EMBL/GenBank/DDBJ whole genome shotgun (WGS) entry which is preliminary data.</text>
</comment>
<proteinExistence type="predicted"/>
<dbReference type="Proteomes" id="UP000287651">
    <property type="component" value="Unassembled WGS sequence"/>
</dbReference>
<name>A0A426ZRV1_ENSVE</name>
<evidence type="ECO:0000256" key="1">
    <source>
        <dbReference type="SAM" id="MobiDB-lite"/>
    </source>
</evidence>
<evidence type="ECO:0000313" key="2">
    <source>
        <dbReference type="EMBL" id="RRT66641.1"/>
    </source>
</evidence>
<dbReference type="EMBL" id="AMZH03005352">
    <property type="protein sequence ID" value="RRT66641.1"/>
    <property type="molecule type" value="Genomic_DNA"/>
</dbReference>
<sequence length="142" mass="16084">MLTPRPDTRSNNILVLEGGANVTGTFVHPFLRLNRLIPSAAAIDEPTIRRGPEGVRQVEGEARRKLYGDSPFVPDIQDQPISQNFRLPALEVYDDFDLKEHTTAFRAQMALYGTLVAGKYEDHKQPRTESSRDPPRDPREEE</sequence>
<accession>A0A426ZRV1</accession>
<organism evidence="2 3">
    <name type="scientific">Ensete ventricosum</name>
    <name type="common">Abyssinian banana</name>
    <name type="synonym">Musa ensete</name>
    <dbReference type="NCBI Taxonomy" id="4639"/>
    <lineage>
        <taxon>Eukaryota</taxon>
        <taxon>Viridiplantae</taxon>
        <taxon>Streptophyta</taxon>
        <taxon>Embryophyta</taxon>
        <taxon>Tracheophyta</taxon>
        <taxon>Spermatophyta</taxon>
        <taxon>Magnoliopsida</taxon>
        <taxon>Liliopsida</taxon>
        <taxon>Zingiberales</taxon>
        <taxon>Musaceae</taxon>
        <taxon>Ensete</taxon>
    </lineage>
</organism>
<feature type="region of interest" description="Disordered" evidence="1">
    <location>
        <begin position="117"/>
        <end position="142"/>
    </location>
</feature>
<protein>
    <submittedName>
        <fullName evidence="2">Uncharacterized protein</fullName>
    </submittedName>
</protein>
<feature type="compositionally biased region" description="Basic and acidic residues" evidence="1">
    <location>
        <begin position="119"/>
        <end position="142"/>
    </location>
</feature>
<dbReference type="AlphaFoldDB" id="A0A426ZRV1"/>
<evidence type="ECO:0000313" key="3">
    <source>
        <dbReference type="Proteomes" id="UP000287651"/>
    </source>
</evidence>
<gene>
    <name evidence="2" type="ORF">B296_00028734</name>
</gene>
<reference evidence="2 3" key="1">
    <citation type="journal article" date="2014" name="Agronomy (Basel)">
        <title>A Draft Genome Sequence for Ensete ventricosum, the Drought-Tolerant Tree Against Hunger.</title>
        <authorList>
            <person name="Harrison J."/>
            <person name="Moore K.A."/>
            <person name="Paszkiewicz K."/>
            <person name="Jones T."/>
            <person name="Grant M."/>
            <person name="Ambacheew D."/>
            <person name="Muzemil S."/>
            <person name="Studholme D.J."/>
        </authorList>
    </citation>
    <scope>NUCLEOTIDE SEQUENCE [LARGE SCALE GENOMIC DNA]</scope>
</reference>